<name>J1I7D6_9BACT</name>
<reference evidence="3" key="1">
    <citation type="journal article" date="2012" name="Stand. Genomic Sci.">
        <title>Permanent draft genome sequence of the gliding predator Saprospira grandis strain Sa g1 (= HR1).</title>
        <authorList>
            <person name="Mavromatis K."/>
            <person name="Chertkov O."/>
            <person name="Lapidus A."/>
            <person name="Nolan M."/>
            <person name="Lucas S."/>
            <person name="Tice H."/>
            <person name="Del Rio T.G."/>
            <person name="Cheng J.F."/>
            <person name="Han C."/>
            <person name="Tapia R."/>
            <person name="Bruce D."/>
            <person name="Goodwin L.A."/>
            <person name="Pitluck S."/>
            <person name="Huntemann M."/>
            <person name="Liolios K."/>
            <person name="Pagani I."/>
            <person name="Ivanova N."/>
            <person name="Mikhailova N."/>
            <person name="Pati A."/>
            <person name="Chen A."/>
            <person name="Palaniappan K."/>
            <person name="Land M."/>
            <person name="Brambilla E.M."/>
            <person name="Rohde M."/>
            <person name="Spring S."/>
            <person name="Goker M."/>
            <person name="Detter J.C."/>
            <person name="Bristow J."/>
            <person name="Eisen J.A."/>
            <person name="Markowitz V."/>
            <person name="Hugenholtz P."/>
            <person name="Kyrpides N.C."/>
            <person name="Klenk H.P."/>
            <person name="Woyke T."/>
        </authorList>
    </citation>
    <scope>NUCLEOTIDE SEQUENCE [LARGE SCALE GENOMIC DNA]</scope>
    <source>
        <strain evidence="3">DSM 2844</strain>
    </source>
</reference>
<evidence type="ECO:0000313" key="2">
    <source>
        <dbReference type="EMBL" id="EJF54338.1"/>
    </source>
</evidence>
<dbReference type="EMBL" id="JH719942">
    <property type="protein sequence ID" value="EJF54338.1"/>
    <property type="molecule type" value="Genomic_DNA"/>
</dbReference>
<protein>
    <recommendedName>
        <fullName evidence="1">DUF7793 domain-containing protein</fullName>
    </recommendedName>
</protein>
<sequence length="143" mass="16516">MNTEKIDESGQFEFWLEERNILIIRLVDKEGGKEIGAEDARHSLLVQKRLYKKLGQKLLILGNLGELSKINKAAKEFAKSNEGQAINKYTLAYALIAPNRLNRMVGNMLSKIFRRSYPIKMFTSEEKAINWLLEQRTNQEMAN</sequence>
<gene>
    <name evidence="2" type="ORF">SapgrDRAFT_2682</name>
</gene>
<evidence type="ECO:0000259" key="1">
    <source>
        <dbReference type="Pfam" id="PF25056"/>
    </source>
</evidence>
<dbReference type="Pfam" id="PF25056">
    <property type="entry name" value="DUF7793"/>
    <property type="match status" value="1"/>
</dbReference>
<dbReference type="InterPro" id="IPR056695">
    <property type="entry name" value="DUF7793"/>
</dbReference>
<organism evidence="2 3">
    <name type="scientific">Saprospira grandis DSM 2844</name>
    <dbReference type="NCBI Taxonomy" id="694433"/>
    <lineage>
        <taxon>Bacteria</taxon>
        <taxon>Pseudomonadati</taxon>
        <taxon>Bacteroidota</taxon>
        <taxon>Saprospiria</taxon>
        <taxon>Saprospirales</taxon>
        <taxon>Saprospiraceae</taxon>
        <taxon>Saprospira</taxon>
    </lineage>
</organism>
<dbReference type="Proteomes" id="UP000005113">
    <property type="component" value="Unassembled WGS sequence"/>
</dbReference>
<dbReference type="AlphaFoldDB" id="J1I7D6"/>
<dbReference type="RefSeq" id="WP_002660073.1">
    <property type="nucleotide sequence ID" value="NZ_JH719942.1"/>
</dbReference>
<accession>J1I7D6</accession>
<dbReference type="HOGENOM" id="CLU_150683_0_0_10"/>
<dbReference type="Gene3D" id="3.40.970.30">
    <property type="entry name" value="yp_829618.1 like domains"/>
    <property type="match status" value="1"/>
</dbReference>
<proteinExistence type="predicted"/>
<feature type="domain" description="DUF7793" evidence="1">
    <location>
        <begin position="14"/>
        <end position="133"/>
    </location>
</feature>
<evidence type="ECO:0000313" key="3">
    <source>
        <dbReference type="Proteomes" id="UP000005113"/>
    </source>
</evidence>